<evidence type="ECO:0000313" key="2">
    <source>
        <dbReference type="EMBL" id="AAK45423.1"/>
    </source>
</evidence>
<feature type="region of interest" description="Disordered" evidence="1">
    <location>
        <begin position="1"/>
        <end position="39"/>
    </location>
</feature>
<gene>
    <name evidence="2" type="ordered locus">MT1166</name>
</gene>
<keyword evidence="3" id="KW-1185">Reference proteome</keyword>
<dbReference type="KEGG" id="mtc:MT1166"/>
<accession>Q8VK66</accession>
<protein>
    <submittedName>
        <fullName evidence="2">Uncharacterized protein</fullName>
    </submittedName>
</protein>
<dbReference type="AlphaFoldDB" id="Q8VK66"/>
<proteinExistence type="predicted"/>
<sequence>MVRAYPESHPHDDRGGPDEDIRRRAILPPAGPCRPMSPE</sequence>
<feature type="compositionally biased region" description="Basic and acidic residues" evidence="1">
    <location>
        <begin position="1"/>
        <end position="23"/>
    </location>
</feature>
<name>Q8VK66_MYCTO</name>
<dbReference type="EMBL" id="AE000516">
    <property type="protein sequence ID" value="AAK45423.1"/>
    <property type="molecule type" value="Genomic_DNA"/>
</dbReference>
<dbReference type="HOGENOM" id="CLU_3313104_0_0_11"/>
<evidence type="ECO:0000256" key="1">
    <source>
        <dbReference type="SAM" id="MobiDB-lite"/>
    </source>
</evidence>
<dbReference type="Proteomes" id="UP000001020">
    <property type="component" value="Chromosome"/>
</dbReference>
<feature type="compositionally biased region" description="Pro residues" evidence="1">
    <location>
        <begin position="29"/>
        <end position="39"/>
    </location>
</feature>
<evidence type="ECO:0000313" key="3">
    <source>
        <dbReference type="Proteomes" id="UP000001020"/>
    </source>
</evidence>
<organism evidence="2 3">
    <name type="scientific">Mycobacterium tuberculosis (strain CDC 1551 / Oshkosh)</name>
    <dbReference type="NCBI Taxonomy" id="83331"/>
    <lineage>
        <taxon>Bacteria</taxon>
        <taxon>Bacillati</taxon>
        <taxon>Actinomycetota</taxon>
        <taxon>Actinomycetes</taxon>
        <taxon>Mycobacteriales</taxon>
        <taxon>Mycobacteriaceae</taxon>
        <taxon>Mycobacterium</taxon>
        <taxon>Mycobacterium tuberculosis complex</taxon>
    </lineage>
</organism>
<reference evidence="2 3" key="1">
    <citation type="journal article" date="2002" name="J. Bacteriol.">
        <title>Whole-genome comparison of Mycobacterium tuberculosis clinical and laboratory strains.</title>
        <authorList>
            <person name="Fleischmann R.D."/>
            <person name="Alland D."/>
            <person name="Eisen J.A."/>
            <person name="Carpenter L."/>
            <person name="White O."/>
            <person name="Peterson J."/>
            <person name="DeBoy R."/>
            <person name="Dodson R."/>
            <person name="Gwinn M."/>
            <person name="Haft D."/>
            <person name="Hickey E."/>
            <person name="Kolonay J.F."/>
            <person name="Nelson W.C."/>
            <person name="Umayam L.A."/>
            <person name="Ermolaeva M."/>
            <person name="Salzberg S.L."/>
            <person name="Delcher A."/>
            <person name="Utterback T."/>
            <person name="Weidman J."/>
            <person name="Khouri H."/>
            <person name="Gill J."/>
            <person name="Mikula A."/>
            <person name="Bishai W."/>
            <person name="Jacobs Jr W.R.Jr."/>
            <person name="Venter J.C."/>
            <person name="Fraser C.M."/>
        </authorList>
    </citation>
    <scope>NUCLEOTIDE SEQUENCE [LARGE SCALE GENOMIC DNA]</scope>
    <source>
        <strain evidence="3">CDC 1551 / Oshkosh</strain>
    </source>
</reference>